<dbReference type="PANTHER" id="PTHR22916:SF3">
    <property type="entry name" value="UDP-GLCNAC:BETAGAL BETA-1,3-N-ACETYLGLUCOSAMINYLTRANSFERASE-LIKE PROTEIN 1"/>
    <property type="match status" value="1"/>
</dbReference>
<dbReference type="Gene3D" id="3.90.550.10">
    <property type="entry name" value="Spore Coat Polysaccharide Biosynthesis Protein SpsA, Chain A"/>
    <property type="match status" value="2"/>
</dbReference>
<sequence length="817" mass="96947">MIHMNSNTKTEDNPPKNDSIDVSIIIPAYNSDKYIEKCLNTARKQTLKNIEIICIDDASTDKTLEIINNHVRFDKRVCVFTNTTNLGPGASRNIGIKHARGKYITFLDADDWLDENTLECVLKKSEENNLDLLLFKLINMNNITKLLYKTETYSMNFLEKYYNRVFNHDDISANILFKIPVTAPGKLYLRSFLLENNIKFNETTMYEDNPFFIKTFLKARRVSVVDEYFYKRRVHSDSLTSNTKKDMMDIHNVLDEIFSILKSNDSYYMKYKLSFYDFMIHTLLNRFQKIDNEFKNDFFNKTKSLIEKYIVEYDLNDDIKYNLSKNNLRTYNLIVKSMNSENNIIKDIQENISLNTPIASIVYCDDITVSRLNEILNSFINQTMGFSYLDIIFISSTKRLKDVQKLLKIYDKTYYNIHYIQLEEDMSLLDIYSIGINMTDCSYITLLDKNHVYKDHVLKNLFRNMKENEYNMAHTNINDYNKKYMDLEIWNKMFTKKFLVDNQNIFFKTEKNTYLINPLVYLKKGIMEPENLNQMALVYDMLKYCETNKNEFIKQIDFMMDILQSNFKKIEHTYKNSCFIQIQAIVECCIIKYELNDIIIKNISKEHREFYNYVISSLKSKNYPITKLQKNIIPNRPVTVVVKCDKYSIDKINRVVSNLINQSFGFSFIEVLFVIEYASKNSDVEHVIKNYTKIYPNIEYMVVDNNLDEDKLYNKLIDDIDTQFVMFYNKKYSYIPNTIKYIFRTVRKGNMHVASGIIEDSGDDGSNELIWTKIFKIKFLKEANIKFYMKENDIFVEKRMYNRKGIVNVPIIILKKE</sequence>
<evidence type="ECO:0000313" key="3">
    <source>
        <dbReference type="Proteomes" id="UP000001931"/>
    </source>
</evidence>
<dbReference type="GO" id="GO:0016758">
    <property type="term" value="F:hexosyltransferase activity"/>
    <property type="evidence" value="ECO:0007669"/>
    <property type="project" value="UniProtKB-ARBA"/>
</dbReference>
<accession>Q2NH07</accession>
<dbReference type="InterPro" id="IPR001173">
    <property type="entry name" value="Glyco_trans_2-like"/>
</dbReference>
<dbReference type="STRING" id="339860.Msp_0496"/>
<dbReference type="InterPro" id="IPR029044">
    <property type="entry name" value="Nucleotide-diphossugar_trans"/>
</dbReference>
<evidence type="ECO:0000313" key="2">
    <source>
        <dbReference type="EMBL" id="ABC56896.1"/>
    </source>
</evidence>
<dbReference type="AlphaFoldDB" id="Q2NH07"/>
<name>Q2NH07_METST</name>
<evidence type="ECO:0000259" key="1">
    <source>
        <dbReference type="Pfam" id="PF00535"/>
    </source>
</evidence>
<dbReference type="EMBL" id="CP000102">
    <property type="protein sequence ID" value="ABC56896.1"/>
    <property type="molecule type" value="Genomic_DNA"/>
</dbReference>
<keyword evidence="3" id="KW-1185">Reference proteome</keyword>
<dbReference type="KEGG" id="mst:Msp_0496"/>
<protein>
    <submittedName>
        <fullName evidence="2">Predicted glycosyltransferase</fullName>
    </submittedName>
</protein>
<dbReference type="CDD" id="cd00761">
    <property type="entry name" value="Glyco_tranf_GTA_type"/>
    <property type="match status" value="1"/>
</dbReference>
<dbReference type="eggNOG" id="arCOG01381">
    <property type="taxonomic scope" value="Archaea"/>
</dbReference>
<dbReference type="Pfam" id="PF00535">
    <property type="entry name" value="Glycos_transf_2"/>
    <property type="match status" value="2"/>
</dbReference>
<dbReference type="SUPFAM" id="SSF53448">
    <property type="entry name" value="Nucleotide-diphospho-sugar transferases"/>
    <property type="match status" value="3"/>
</dbReference>
<organism evidence="2 3">
    <name type="scientific">Methanosphaera stadtmanae (strain ATCC 43021 / DSM 3091 / JCM 11832 / MCB-3)</name>
    <dbReference type="NCBI Taxonomy" id="339860"/>
    <lineage>
        <taxon>Archaea</taxon>
        <taxon>Methanobacteriati</taxon>
        <taxon>Methanobacteriota</taxon>
        <taxon>Methanomada group</taxon>
        <taxon>Methanobacteria</taxon>
        <taxon>Methanobacteriales</taxon>
        <taxon>Methanobacteriaceae</taxon>
        <taxon>Methanosphaera</taxon>
    </lineage>
</organism>
<feature type="domain" description="Glycosyltransferase 2-like" evidence="1">
    <location>
        <begin position="23"/>
        <end position="164"/>
    </location>
</feature>
<dbReference type="Proteomes" id="UP000001931">
    <property type="component" value="Chromosome"/>
</dbReference>
<proteinExistence type="predicted"/>
<dbReference type="CAZy" id="GT2">
    <property type="family name" value="Glycosyltransferase Family 2"/>
</dbReference>
<gene>
    <name evidence="2" type="ordered locus">Msp_0496</name>
</gene>
<feature type="domain" description="Glycosyltransferase 2-like" evidence="1">
    <location>
        <begin position="371"/>
        <end position="511"/>
    </location>
</feature>
<dbReference type="PANTHER" id="PTHR22916">
    <property type="entry name" value="GLYCOSYLTRANSFERASE"/>
    <property type="match status" value="1"/>
</dbReference>
<dbReference type="HOGENOM" id="CLU_345694_0_0_2"/>
<reference evidence="2 3" key="1">
    <citation type="journal article" date="2006" name="J. Bacteriol.">
        <title>The genome sequence of Methanosphaera stadtmanae reveals why this human intestinal archaeon is restricted to methanol and H2 for methane formation and ATP synthesis.</title>
        <authorList>
            <person name="Fricke W.F."/>
            <person name="Seedorf H."/>
            <person name="Henne A."/>
            <person name="Kruer M."/>
            <person name="Liesegang H."/>
            <person name="Hedderich R."/>
            <person name="Gottschalk G."/>
            <person name="Thauer R.K."/>
        </authorList>
    </citation>
    <scope>NUCLEOTIDE SEQUENCE [LARGE SCALE GENOMIC DNA]</scope>
    <source>
        <strain evidence="3">ATCC 43021 / DSM 3091 / JCM 11832 / MCB-3</strain>
    </source>
</reference>
<keyword evidence="2" id="KW-0808">Transferase</keyword>